<evidence type="ECO:0000313" key="2">
    <source>
        <dbReference type="Proteomes" id="UP000652198"/>
    </source>
</evidence>
<protein>
    <submittedName>
        <fullName evidence="1">Uncharacterized protein</fullName>
    </submittedName>
</protein>
<reference evidence="1 2" key="1">
    <citation type="submission" date="2019-11" db="EMBL/GenBank/DDBJ databases">
        <title>Metabolism of dissolved organic matter in forest soils.</title>
        <authorList>
            <person name="Cyle K.T."/>
            <person name="Wilhelm R.C."/>
            <person name="Martinez C.E."/>
        </authorList>
    </citation>
    <scope>NUCLEOTIDE SEQUENCE [LARGE SCALE GENOMIC DNA]</scope>
    <source>
        <strain evidence="1 2">1N</strain>
    </source>
</reference>
<comment type="caution">
    <text evidence="1">The sequence shown here is derived from an EMBL/GenBank/DDBJ whole genome shotgun (WGS) entry which is preliminary data.</text>
</comment>
<name>A0ABX2BLM0_9BURK</name>
<proteinExistence type="predicted"/>
<keyword evidence="2" id="KW-1185">Reference proteome</keyword>
<evidence type="ECO:0000313" key="1">
    <source>
        <dbReference type="EMBL" id="NPT40362.1"/>
    </source>
</evidence>
<dbReference type="EMBL" id="WOEY01000015">
    <property type="protein sequence ID" value="NPT40362.1"/>
    <property type="molecule type" value="Genomic_DNA"/>
</dbReference>
<dbReference type="RefSeq" id="WP_172308991.1">
    <property type="nucleotide sequence ID" value="NZ_WOEY01000015.1"/>
</dbReference>
<dbReference type="Proteomes" id="UP000652198">
    <property type="component" value="Unassembled WGS sequence"/>
</dbReference>
<sequence>MPHQRHESNPGGTAAMAASGIEQAAPDVLNIDPGDSEAALIPGIIEGRSVPLPFLPIPY</sequence>
<gene>
    <name evidence="1" type="ORF">GNZ12_03335</name>
</gene>
<organism evidence="1 2">
    <name type="scientific">Paraburkholderia solitsugae</name>
    <dbReference type="NCBI Taxonomy" id="2675748"/>
    <lineage>
        <taxon>Bacteria</taxon>
        <taxon>Pseudomonadati</taxon>
        <taxon>Pseudomonadota</taxon>
        <taxon>Betaproteobacteria</taxon>
        <taxon>Burkholderiales</taxon>
        <taxon>Burkholderiaceae</taxon>
        <taxon>Paraburkholderia</taxon>
    </lineage>
</organism>
<accession>A0ABX2BLM0</accession>